<evidence type="ECO:0008006" key="13">
    <source>
        <dbReference type="Google" id="ProtNLM"/>
    </source>
</evidence>
<sequence>MTEADLEDNAVKEKRSVFKDVVIKNYHPIWNVAFMSTGICSGILFRFPYEIGVFRIFGLIMWAVSLSLFIMVNVFLFLKMHWFRGFTYQLATDIQLNLFLGPYSMGFSTIINMIHMITDHYDKSFKIGLVIMWFINFTMALLCGWVLVFVLLWKSKIEQFQLNPQLILPVLPLTVCGSSGAFICGAFTGYSSRIQLLLIILTYLLWANSMMLGFSLIAIFIWKMLVYKLPPKQLIFTPFAPIGLIGHGVWGILLNGSNLNLYLGSQDTHFPVDPRLLGLGVQYVTGMVALFLIAVGFFFTFLGLAMWIVYGLPAFNRTYWIVPFPVCALSLGITEFYNIFHIEAFRVVGTIYAVFGILMVLACLAGSVLFEVPYSEIKSYRCKE</sequence>
<dbReference type="EMBL" id="JAHLUN010000002">
    <property type="protein sequence ID" value="KAG7768073.1"/>
    <property type="molecule type" value="Genomic_DNA"/>
</dbReference>
<organism evidence="9 12">
    <name type="scientific">Ogataea haglerorum</name>
    <dbReference type="NCBI Taxonomy" id="1937702"/>
    <lineage>
        <taxon>Eukaryota</taxon>
        <taxon>Fungi</taxon>
        <taxon>Dikarya</taxon>
        <taxon>Ascomycota</taxon>
        <taxon>Saccharomycotina</taxon>
        <taxon>Pichiomycetes</taxon>
        <taxon>Pichiales</taxon>
        <taxon>Pichiaceae</taxon>
        <taxon>Ogataea</taxon>
    </lineage>
</organism>
<evidence type="ECO:0000256" key="8">
    <source>
        <dbReference type="SAM" id="Phobius"/>
    </source>
</evidence>
<evidence type="ECO:0000313" key="12">
    <source>
        <dbReference type="Proteomes" id="UP000738402"/>
    </source>
</evidence>
<evidence type="ECO:0000256" key="5">
    <source>
        <dbReference type="ARBA" id="ARBA00022692"/>
    </source>
</evidence>
<keyword evidence="4" id="KW-1003">Cell membrane</keyword>
<evidence type="ECO:0000256" key="2">
    <source>
        <dbReference type="ARBA" id="ARBA00008566"/>
    </source>
</evidence>
<feature type="transmembrane region" description="Helical" evidence="8">
    <location>
        <begin position="283"/>
        <end position="312"/>
    </location>
</feature>
<dbReference type="EMBL" id="JAHLUH010000004">
    <property type="protein sequence ID" value="KAG7728478.1"/>
    <property type="molecule type" value="Genomic_DNA"/>
</dbReference>
<feature type="transmembrane region" description="Helical" evidence="8">
    <location>
        <begin position="166"/>
        <end position="190"/>
    </location>
</feature>
<dbReference type="GO" id="GO:0005886">
    <property type="term" value="C:plasma membrane"/>
    <property type="evidence" value="ECO:0007669"/>
    <property type="project" value="UniProtKB-SubCell"/>
</dbReference>
<comment type="similarity">
    <text evidence="2">Belongs to the tellurite-resistance/dicarboxylate transporter (TDT) family.</text>
</comment>
<evidence type="ECO:0000256" key="6">
    <source>
        <dbReference type="ARBA" id="ARBA00022989"/>
    </source>
</evidence>
<feature type="transmembrane region" description="Helical" evidence="8">
    <location>
        <begin position="234"/>
        <end position="253"/>
    </location>
</feature>
<evidence type="ECO:0000256" key="1">
    <source>
        <dbReference type="ARBA" id="ARBA00004651"/>
    </source>
</evidence>
<comment type="caution">
    <text evidence="9">The sequence shown here is derived from an EMBL/GenBank/DDBJ whole genome shotgun (WGS) entry which is preliminary data.</text>
</comment>
<proteinExistence type="inferred from homology"/>
<keyword evidence="11" id="KW-1185">Reference proteome</keyword>
<reference evidence="9 11" key="1">
    <citation type="journal article" date="2021" name="G3 (Bethesda)">
        <title>Genomic diversity, chromosomal rearrangements, and interspecies hybridization in the ogataea polymorpha species complex.</title>
        <authorList>
            <person name="Hanson S.J."/>
            <person name="Cinneide E.O."/>
            <person name="Salzberg L.I."/>
            <person name="Wolfe K.H."/>
            <person name="McGowan J."/>
            <person name="Fitzpatrick D.A."/>
            <person name="Matlin K."/>
        </authorList>
    </citation>
    <scope>NUCLEOTIDE SEQUENCE</scope>
    <source>
        <strain evidence="10">81-436-3</strain>
        <strain evidence="9">83-405-1</strain>
    </source>
</reference>
<dbReference type="PANTHER" id="PTHR31686">
    <property type="match status" value="1"/>
</dbReference>
<dbReference type="Pfam" id="PF03595">
    <property type="entry name" value="SLAC1"/>
    <property type="match status" value="1"/>
</dbReference>
<accession>A0AAN6D6N9</accession>
<dbReference type="Gene3D" id="1.50.10.150">
    <property type="entry name" value="Voltage-dependent anion channel"/>
    <property type="match status" value="1"/>
</dbReference>
<keyword evidence="6 8" id="KW-1133">Transmembrane helix</keyword>
<evidence type="ECO:0000313" key="11">
    <source>
        <dbReference type="Proteomes" id="UP000697297"/>
    </source>
</evidence>
<comment type="subcellular location">
    <subcellularLocation>
        <location evidence="1">Cell membrane</location>
        <topology evidence="1">Multi-pass membrane protein</topology>
    </subcellularLocation>
</comment>
<feature type="transmembrane region" description="Helical" evidence="8">
    <location>
        <begin position="319"/>
        <end position="339"/>
    </location>
</feature>
<dbReference type="GO" id="GO:0000319">
    <property type="term" value="F:sulfite transmembrane transporter activity"/>
    <property type="evidence" value="ECO:0007669"/>
    <property type="project" value="TreeGrafter"/>
</dbReference>
<keyword evidence="7 8" id="KW-0472">Membrane</keyword>
<evidence type="ECO:0000256" key="4">
    <source>
        <dbReference type="ARBA" id="ARBA00022475"/>
    </source>
</evidence>
<feature type="transmembrane region" description="Helical" evidence="8">
    <location>
        <begin position="29"/>
        <end position="47"/>
    </location>
</feature>
<feature type="transmembrane region" description="Helical" evidence="8">
    <location>
        <begin position="98"/>
        <end position="118"/>
    </location>
</feature>
<evidence type="ECO:0000313" key="10">
    <source>
        <dbReference type="EMBL" id="KAG7768073.1"/>
    </source>
</evidence>
<feature type="transmembrane region" description="Helical" evidence="8">
    <location>
        <begin position="130"/>
        <end position="154"/>
    </location>
</feature>
<evidence type="ECO:0000256" key="3">
    <source>
        <dbReference type="ARBA" id="ARBA00022448"/>
    </source>
</evidence>
<dbReference type="AlphaFoldDB" id="A0AAN6D6N9"/>
<keyword evidence="5 8" id="KW-0812">Transmembrane</keyword>
<dbReference type="Proteomes" id="UP000697297">
    <property type="component" value="Unassembled WGS sequence"/>
</dbReference>
<feature type="transmembrane region" description="Helical" evidence="8">
    <location>
        <begin position="351"/>
        <end position="374"/>
    </location>
</feature>
<dbReference type="Proteomes" id="UP000738402">
    <property type="component" value="Unassembled WGS sequence"/>
</dbReference>
<dbReference type="PANTHER" id="PTHR31686:SF1">
    <property type="entry name" value="SULFITE EFFLUX PUMP SSU1"/>
    <property type="match status" value="1"/>
</dbReference>
<dbReference type="InterPro" id="IPR038665">
    <property type="entry name" value="Voltage-dep_anion_channel_sf"/>
</dbReference>
<feature type="transmembrane region" description="Helical" evidence="8">
    <location>
        <begin position="196"/>
        <end position="222"/>
    </location>
</feature>
<feature type="transmembrane region" description="Helical" evidence="8">
    <location>
        <begin position="53"/>
        <end position="78"/>
    </location>
</feature>
<name>A0AAN6D6N9_9ASCO</name>
<gene>
    <name evidence="9" type="ORF">KL933_001711</name>
    <name evidence="10" type="ORF">KL946_000891</name>
</gene>
<protein>
    <recommendedName>
        <fullName evidence="13">C4-dicarboxylate transporter/malic acid transport protein</fullName>
    </recommendedName>
</protein>
<dbReference type="InterPro" id="IPR051629">
    <property type="entry name" value="Sulfite_efflux_TDT"/>
</dbReference>
<evidence type="ECO:0000313" key="9">
    <source>
        <dbReference type="EMBL" id="KAG7728478.1"/>
    </source>
</evidence>
<dbReference type="InterPro" id="IPR004695">
    <property type="entry name" value="SLAC1/Mae1/Ssu1/TehA"/>
</dbReference>
<evidence type="ECO:0000256" key="7">
    <source>
        <dbReference type="ARBA" id="ARBA00023136"/>
    </source>
</evidence>
<keyword evidence="3" id="KW-0813">Transport</keyword>